<feature type="compositionally biased region" description="Acidic residues" evidence="6">
    <location>
        <begin position="304"/>
        <end position="317"/>
    </location>
</feature>
<dbReference type="Pfam" id="PF01226">
    <property type="entry name" value="Form_Nir_trans"/>
    <property type="match status" value="1"/>
</dbReference>
<dbReference type="GeneID" id="11502849"/>
<dbReference type="GO" id="GO:0006821">
    <property type="term" value="P:chloride transport"/>
    <property type="evidence" value="ECO:0007669"/>
    <property type="project" value="EnsemblFungi"/>
</dbReference>
<dbReference type="STRING" id="1076872.G8ZM03"/>
<feature type="compositionally biased region" description="Polar residues" evidence="6">
    <location>
        <begin position="342"/>
        <end position="351"/>
    </location>
</feature>
<reference evidence="8 9" key="1">
    <citation type="journal article" date="2011" name="Proc. Natl. Acad. Sci. U.S.A.">
        <title>Evolutionary erosion of yeast sex chromosomes by mating-type switching accidents.</title>
        <authorList>
            <person name="Gordon J.L."/>
            <person name="Armisen D."/>
            <person name="Proux-Wera E."/>
            <person name="Oheigeartaigh S.S."/>
            <person name="Byrne K.P."/>
            <person name="Wolfe K.H."/>
        </authorList>
    </citation>
    <scope>NUCLEOTIDE SEQUENCE [LARGE SCALE GENOMIC DNA]</scope>
    <source>
        <strain evidence="9">ATCC 10662 / CBS 1146 / NBRC 0425 / NCYC 2629 / NRRL Y-866</strain>
    </source>
</reference>
<keyword evidence="3 7" id="KW-1133">Transmembrane helix</keyword>
<evidence type="ECO:0000256" key="5">
    <source>
        <dbReference type="ARBA" id="ARBA00049660"/>
    </source>
</evidence>
<dbReference type="GO" id="GO:0015707">
    <property type="term" value="P:nitrite transport"/>
    <property type="evidence" value="ECO:0007669"/>
    <property type="project" value="TreeGrafter"/>
</dbReference>
<name>G8ZM03_TORDE</name>
<keyword evidence="4 7" id="KW-0472">Membrane</keyword>
<feature type="region of interest" description="Disordered" evidence="6">
    <location>
        <begin position="277"/>
        <end position="351"/>
    </location>
</feature>
<evidence type="ECO:0000313" key="9">
    <source>
        <dbReference type="Proteomes" id="UP000005627"/>
    </source>
</evidence>
<accession>G8ZM03</accession>
<dbReference type="PANTHER" id="PTHR30520:SF6">
    <property type="entry name" value="FORMATE_NITRATE FAMILY TRANSPORTER (EUROFUNG)"/>
    <property type="match status" value="1"/>
</dbReference>
<evidence type="ECO:0000313" key="8">
    <source>
        <dbReference type="EMBL" id="CCE89647.1"/>
    </source>
</evidence>
<dbReference type="OrthoDB" id="4829at2759"/>
<dbReference type="PROSITE" id="PS01005">
    <property type="entry name" value="FORMATE_NITRITE_TP_1"/>
    <property type="match status" value="1"/>
</dbReference>
<feature type="region of interest" description="Disordered" evidence="6">
    <location>
        <begin position="379"/>
        <end position="409"/>
    </location>
</feature>
<evidence type="ECO:0000256" key="4">
    <source>
        <dbReference type="ARBA" id="ARBA00023136"/>
    </source>
</evidence>
<feature type="compositionally biased region" description="Polar residues" evidence="6">
    <location>
        <begin position="621"/>
        <end position="633"/>
    </location>
</feature>
<dbReference type="EMBL" id="HE616742">
    <property type="protein sequence ID" value="CCE89647.1"/>
    <property type="molecule type" value="Genomic_DNA"/>
</dbReference>
<evidence type="ECO:0000256" key="7">
    <source>
        <dbReference type="SAM" id="Phobius"/>
    </source>
</evidence>
<dbReference type="eggNOG" id="ENOG502QUGF">
    <property type="taxonomic scope" value="Eukaryota"/>
</dbReference>
<dbReference type="RefSeq" id="XP_003678858.1">
    <property type="nucleotide sequence ID" value="XM_003678810.1"/>
</dbReference>
<dbReference type="Proteomes" id="UP000005627">
    <property type="component" value="Chromosome 1"/>
</dbReference>
<dbReference type="GO" id="GO:0005886">
    <property type="term" value="C:plasma membrane"/>
    <property type="evidence" value="ECO:0007669"/>
    <property type="project" value="TreeGrafter"/>
</dbReference>
<dbReference type="AlphaFoldDB" id="G8ZM03"/>
<feature type="transmembrane region" description="Helical" evidence="7">
    <location>
        <begin position="161"/>
        <end position="182"/>
    </location>
</feature>
<evidence type="ECO:0000256" key="2">
    <source>
        <dbReference type="ARBA" id="ARBA00022692"/>
    </source>
</evidence>
<evidence type="ECO:0008006" key="10">
    <source>
        <dbReference type="Google" id="ProtNLM"/>
    </source>
</evidence>
<dbReference type="HOGENOM" id="CLU_020549_0_0_1"/>
<feature type="transmembrane region" description="Helical" evidence="7">
    <location>
        <begin position="33"/>
        <end position="55"/>
    </location>
</feature>
<evidence type="ECO:0000256" key="6">
    <source>
        <dbReference type="SAM" id="MobiDB-lite"/>
    </source>
</evidence>
<feature type="compositionally biased region" description="Polar residues" evidence="6">
    <location>
        <begin position="641"/>
        <end position="670"/>
    </location>
</feature>
<dbReference type="InterPro" id="IPR023271">
    <property type="entry name" value="Aquaporin-like"/>
</dbReference>
<gene>
    <name evidence="8" type="primary">TDEL0A03150</name>
    <name evidence="8" type="ORF">TDEL_0A03150</name>
</gene>
<dbReference type="KEGG" id="tdl:TDEL_0A03150"/>
<dbReference type="GO" id="GO:0140299">
    <property type="term" value="F:molecular sensor activity"/>
    <property type="evidence" value="ECO:0007669"/>
    <property type="project" value="EnsemblFungi"/>
</dbReference>
<dbReference type="InterPro" id="IPR000292">
    <property type="entry name" value="For/NO2_transpt"/>
</dbReference>
<feature type="compositionally biased region" description="Polar residues" evidence="6">
    <location>
        <begin position="455"/>
        <end position="464"/>
    </location>
</feature>
<feature type="region of interest" description="Disordered" evidence="6">
    <location>
        <begin position="427"/>
        <end position="464"/>
    </location>
</feature>
<proteinExistence type="inferred from homology"/>
<dbReference type="InterPro" id="IPR024002">
    <property type="entry name" value="For/NO2_transpt_CS"/>
</dbReference>
<comment type="similarity">
    <text evidence="5">Belongs to the FNT transporter (TC 1.A.16) family.</text>
</comment>
<protein>
    <recommendedName>
        <fullName evidence="10">Formate/nitrite transporter</fullName>
    </recommendedName>
</protein>
<sequence>MVADDTLYNTPHETALAVVATAMKKARLQIPTLVINSIVGGVLFSSGSILTIAAHADNPGLWQSNPGVLSAYSSITYGIGLFYVVIMGADLFNSNILFFSVGVLRQAVTIYDLLISWFISLLGNLGGSLFVSYLFVHLSGISSSELWIAGSRKLVEDKASFSFIKTLLKGIAGNFYVCLAIYLQLMAKPLHVRLMVIVLPIFTFVSCGFTHAVADMTYCYIGMLNGGAVTVAEYIWKLLIPACVGNIIGGFSFSLVIPFYLHLVVVEQDRKRLSLPEYDARDEQPELNTDSRVVRISPQQERQDEQEAEETEEYDGEPSEKVDMDDSNSASSHLSREATRPRNLSSARTSQVALSDFQPQIYEANTEDYNPTLSEMHTLKSTCSRRSNPSSRRRSVIRSPPGVFPVRGMGEPLRKERTIENPNYALNQLPYRDGNETPRYNSNTTSRTVSRRGTDTPNTLENQSTYEKEANNDDEYTVLEEKPGAKLERALTKLVEHRSKTVGHLPRTTQDTFPYNKPGVLAYNEADAGHLWHNKENGLLKSLTKEFSHAESPHNAADLEKQLQDAGITHRAALAANSVAGVSNYNNLDLQRAHTSTFDGRQPLHSARSHARDSHPIRRMQTASVGTLLNGYNQPERRRTNAMTGLSDSASQSVNDSVNDSINESEASRD</sequence>
<evidence type="ECO:0000256" key="1">
    <source>
        <dbReference type="ARBA" id="ARBA00004141"/>
    </source>
</evidence>
<feature type="transmembrane region" description="Helical" evidence="7">
    <location>
        <begin position="75"/>
        <end position="101"/>
    </location>
</feature>
<dbReference type="PANTHER" id="PTHR30520">
    <property type="entry name" value="FORMATE TRANSPORTER-RELATED"/>
    <property type="match status" value="1"/>
</dbReference>
<dbReference type="InParanoid" id="G8ZM03"/>
<feature type="transmembrane region" description="Helical" evidence="7">
    <location>
        <begin position="234"/>
        <end position="261"/>
    </location>
</feature>
<evidence type="ECO:0000256" key="3">
    <source>
        <dbReference type="ARBA" id="ARBA00022989"/>
    </source>
</evidence>
<comment type="subcellular location">
    <subcellularLocation>
        <location evidence="1">Membrane</location>
        <topology evidence="1">Multi-pass membrane protein</topology>
    </subcellularLocation>
</comment>
<organism evidence="8 9">
    <name type="scientific">Torulaspora delbrueckii</name>
    <name type="common">Yeast</name>
    <name type="synonym">Candida colliculosa</name>
    <dbReference type="NCBI Taxonomy" id="4950"/>
    <lineage>
        <taxon>Eukaryota</taxon>
        <taxon>Fungi</taxon>
        <taxon>Dikarya</taxon>
        <taxon>Ascomycota</taxon>
        <taxon>Saccharomycotina</taxon>
        <taxon>Saccharomycetes</taxon>
        <taxon>Saccharomycetales</taxon>
        <taxon>Saccharomycetaceae</taxon>
        <taxon>Torulaspora</taxon>
    </lineage>
</organism>
<feature type="region of interest" description="Disordered" evidence="6">
    <location>
        <begin position="597"/>
        <end position="670"/>
    </location>
</feature>
<feature type="transmembrane region" description="Helical" evidence="7">
    <location>
        <begin position="113"/>
        <end position="136"/>
    </location>
</feature>
<feature type="compositionally biased region" description="Polar residues" evidence="6">
    <location>
        <begin position="438"/>
        <end position="448"/>
    </location>
</feature>
<keyword evidence="9" id="KW-1185">Reference proteome</keyword>
<dbReference type="Gene3D" id="1.20.1080.10">
    <property type="entry name" value="Glycerol uptake facilitator protein"/>
    <property type="match status" value="1"/>
</dbReference>
<keyword evidence="2 7" id="KW-0812">Transmembrane</keyword>
<dbReference type="GO" id="GO:0015513">
    <property type="term" value="F:high-affinity secondary active nitrite transmembrane transporter activity"/>
    <property type="evidence" value="ECO:0007669"/>
    <property type="project" value="TreeGrafter"/>
</dbReference>
<dbReference type="FunCoup" id="G8ZM03">
    <property type="interactions" value="32"/>
</dbReference>
<feature type="transmembrane region" description="Helical" evidence="7">
    <location>
        <begin position="194"/>
        <end position="214"/>
    </location>
</feature>
<dbReference type="GO" id="GO:2001225">
    <property type="term" value="P:regulation of chloride transport"/>
    <property type="evidence" value="ECO:0007669"/>
    <property type="project" value="EnsemblFungi"/>
</dbReference>